<gene>
    <name evidence="1" type="ORF">IX38_10645</name>
</gene>
<dbReference type="EMBL" id="JPRO01000007">
    <property type="protein sequence ID" value="KFF03858.1"/>
    <property type="molecule type" value="Genomic_DNA"/>
</dbReference>
<dbReference type="Proteomes" id="UP000028703">
    <property type="component" value="Unassembled WGS sequence"/>
</dbReference>
<accession>A0A085ZHE4</accession>
<evidence type="ECO:0000313" key="1">
    <source>
        <dbReference type="EMBL" id="KFF03858.1"/>
    </source>
</evidence>
<reference evidence="1 2" key="1">
    <citation type="submission" date="2014-07" db="EMBL/GenBank/DDBJ databases">
        <title>Genome of Chryseobacterium luteum DSM 18605.</title>
        <authorList>
            <person name="Stropko S.J."/>
            <person name="Pipes S.E."/>
            <person name="Newman J.D."/>
        </authorList>
    </citation>
    <scope>NUCLEOTIDE SEQUENCE [LARGE SCALE GENOMIC DNA]</scope>
    <source>
        <strain evidence="1 2">DSM 18605</strain>
    </source>
</reference>
<dbReference type="Gene3D" id="2.180.10.10">
    <property type="entry name" value="RHS repeat-associated core"/>
    <property type="match status" value="1"/>
</dbReference>
<dbReference type="InterPro" id="IPR022385">
    <property type="entry name" value="Rhs_assc_core"/>
</dbReference>
<dbReference type="AlphaFoldDB" id="A0A085ZHE4"/>
<keyword evidence="2" id="KW-1185">Reference proteome</keyword>
<dbReference type="NCBIfam" id="TIGR03696">
    <property type="entry name" value="Rhs_assc_core"/>
    <property type="match status" value="1"/>
</dbReference>
<dbReference type="OrthoDB" id="1264017at2"/>
<protein>
    <recommendedName>
        <fullName evidence="3">RHS repeat-associated core domain-containing protein</fullName>
    </recommendedName>
</protein>
<evidence type="ECO:0008006" key="3">
    <source>
        <dbReference type="Google" id="ProtNLM"/>
    </source>
</evidence>
<proteinExistence type="predicted"/>
<sequence>MNHLKTGNSFFAQGSYKSYKFLGNELQETGFYDMNARFYMADLGIFGQHDPLSASTLDPYGYAYNNPLFYTDASGLSGDPVNGGGGPDIPASSLGGSNNPYQIPEIVINAPIRAMASNPASIMPSYCSVCYSGNGTSSGINLPKLPSQEEAMSRLKQPILHNGAAQMIGGIGDPAGILDIGAQLLSNLEPEDQEASLGLAAIAIILTRGKAAPGIIRAESKIIVGNGGNYVSSMNIIREVRKGEKISDLVSLLQNRTLTTGVEHAVVKLGKNSVAPGVRVIVSGGPHGISFGAGEVKTIFGHTHPFVTGASTADFKALQILNQSRQYIIEGFNSPFMIRKP</sequence>
<organism evidence="1 2">
    <name type="scientific">Chryseobacterium luteum</name>
    <dbReference type="NCBI Taxonomy" id="421531"/>
    <lineage>
        <taxon>Bacteria</taxon>
        <taxon>Pseudomonadati</taxon>
        <taxon>Bacteroidota</taxon>
        <taxon>Flavobacteriia</taxon>
        <taxon>Flavobacteriales</taxon>
        <taxon>Weeksellaceae</taxon>
        <taxon>Chryseobacterium group</taxon>
        <taxon>Chryseobacterium</taxon>
    </lineage>
</organism>
<comment type="caution">
    <text evidence="1">The sequence shown here is derived from an EMBL/GenBank/DDBJ whole genome shotgun (WGS) entry which is preliminary data.</text>
</comment>
<dbReference type="STRING" id="421531.IX38_10645"/>
<evidence type="ECO:0000313" key="2">
    <source>
        <dbReference type="Proteomes" id="UP000028703"/>
    </source>
</evidence>
<name>A0A085ZHE4_9FLAO</name>